<evidence type="ECO:0000313" key="9">
    <source>
        <dbReference type="Proteomes" id="UP000694570"/>
    </source>
</evidence>
<protein>
    <recommendedName>
        <fullName evidence="7">STAS domain-containing protein</fullName>
    </recommendedName>
</protein>
<dbReference type="Proteomes" id="UP000694570">
    <property type="component" value="Unplaced"/>
</dbReference>
<dbReference type="GO" id="GO:0055085">
    <property type="term" value="P:transmembrane transport"/>
    <property type="evidence" value="ECO:0007669"/>
    <property type="project" value="InterPro"/>
</dbReference>
<evidence type="ECO:0000256" key="3">
    <source>
        <dbReference type="ARBA" id="ARBA00022989"/>
    </source>
</evidence>
<dbReference type="InterPro" id="IPR001902">
    <property type="entry name" value="SLC26A/SulP_fam"/>
</dbReference>
<feature type="transmembrane region" description="Helical" evidence="6">
    <location>
        <begin position="220"/>
        <end position="241"/>
    </location>
</feature>
<dbReference type="InterPro" id="IPR002645">
    <property type="entry name" value="STAS_dom"/>
</dbReference>
<dbReference type="Pfam" id="PF01740">
    <property type="entry name" value="STAS"/>
    <property type="match status" value="1"/>
</dbReference>
<dbReference type="GO" id="GO:0016020">
    <property type="term" value="C:membrane"/>
    <property type="evidence" value="ECO:0007669"/>
    <property type="project" value="UniProtKB-SubCell"/>
</dbReference>
<accession>A0A8D0VSX5</accession>
<name>A0A8D0VSX5_PIG</name>
<feature type="compositionally biased region" description="Low complexity" evidence="5">
    <location>
        <begin position="33"/>
        <end position="50"/>
    </location>
</feature>
<feature type="domain" description="STAS" evidence="7">
    <location>
        <begin position="482"/>
        <end position="696"/>
    </location>
</feature>
<dbReference type="Ensembl" id="ENSSSCT00030023205.1">
    <property type="protein sequence ID" value="ENSSSCP00030010407.1"/>
    <property type="gene ID" value="ENSSSCG00030016778.1"/>
</dbReference>
<feature type="transmembrane region" description="Helical" evidence="6">
    <location>
        <begin position="191"/>
        <end position="214"/>
    </location>
</feature>
<organism evidence="8 9">
    <name type="scientific">Sus scrofa</name>
    <name type="common">Pig</name>
    <dbReference type="NCBI Taxonomy" id="9823"/>
    <lineage>
        <taxon>Eukaryota</taxon>
        <taxon>Metazoa</taxon>
        <taxon>Chordata</taxon>
        <taxon>Craniata</taxon>
        <taxon>Vertebrata</taxon>
        <taxon>Euteleostomi</taxon>
        <taxon>Mammalia</taxon>
        <taxon>Eutheria</taxon>
        <taxon>Laurasiatheria</taxon>
        <taxon>Artiodactyla</taxon>
        <taxon>Suina</taxon>
        <taxon>Suidae</taxon>
        <taxon>Sus</taxon>
    </lineage>
</organism>
<dbReference type="PANTHER" id="PTHR11814">
    <property type="entry name" value="SULFATE TRANSPORTER"/>
    <property type="match status" value="1"/>
</dbReference>
<evidence type="ECO:0000256" key="4">
    <source>
        <dbReference type="ARBA" id="ARBA00023136"/>
    </source>
</evidence>
<feature type="transmembrane region" description="Helical" evidence="6">
    <location>
        <begin position="107"/>
        <end position="134"/>
    </location>
</feature>
<comment type="subcellular location">
    <subcellularLocation>
        <location evidence="1">Membrane</location>
        <topology evidence="1">Multi-pass membrane protein</topology>
    </subcellularLocation>
</comment>
<dbReference type="Gene3D" id="3.30.750.24">
    <property type="entry name" value="STAS domain"/>
    <property type="match status" value="1"/>
</dbReference>
<dbReference type="CDD" id="cd07042">
    <property type="entry name" value="STAS_SulP_like_sulfate_transporter"/>
    <property type="match status" value="1"/>
</dbReference>
<dbReference type="PROSITE" id="PS50801">
    <property type="entry name" value="STAS"/>
    <property type="match status" value="1"/>
</dbReference>
<feature type="transmembrane region" description="Helical" evidence="6">
    <location>
        <begin position="296"/>
        <end position="313"/>
    </location>
</feature>
<sequence>MMSLRRRSGHTQWERNFAMPSDVPRPRSKAPCLGSSPYSLGSPSTRSKTTSSPTFWVASAVEPSRCHKVRGSPQPGLFPFQPLPSVTSLTHPCPPPRPSLSLSSAGMAFALLANLPAVNGLYSSFFPLLTYFFLGGIHQMVPGTFAVISILVGNICLQLAPESKFRVFNNATNESYVDTAAMEAERLHVSATLACLTAIIQMGLGFVQFGFVAIYLSESFIRGFMTAAGLQILISVLKYIFGLTVPSYAGPGSIVFVSLRSTSCAWSGVCADTGVAITVLRSCELLLMGCSQWKDMIGTAFSLAIVGYVINLAMGRTLANKHGYDVDPNQEMIALGCSNFFGSFFKIHVICCALSVTLAVDGAGGKSQVSSLCVSLVVMITMLVLGSYLYPLPKSVLGALIAVNLKNSLKQLTDPYYLWRKSKLDCCIWVVSFLSAFFLSLPYGVAVGVAFSVLVVVFQTQFRNGYALAQVMDTDIYVNPKTYNRVQEIQGIKIVTYCSPLYFANSEIFRQKVIAKTGVDPQKVLLAKQKYLKKQEKRRTMPTQQRKSLFMKTKTVSLQELQQDFENASPTDPNNNQTPANGASVSYITLSPDSSTAVPCEPLASAEPRDMLASVPPFVTFHTLILDMSGISFVDLMGIKALAKLSSTYRKIGVQVFLVNIHAQVYNDISHGGVFEDGCLERDHVFPSIHDAVLFAQAKAQEVAPGHAFRGAPVDPELSLYDSEEDGPSYWDLEQVS</sequence>
<keyword evidence="2 6" id="KW-0812">Transmembrane</keyword>
<proteinExistence type="predicted"/>
<evidence type="ECO:0000256" key="1">
    <source>
        <dbReference type="ARBA" id="ARBA00004141"/>
    </source>
</evidence>
<feature type="transmembrane region" description="Helical" evidence="6">
    <location>
        <begin position="372"/>
        <end position="390"/>
    </location>
</feature>
<feature type="transmembrane region" description="Helical" evidence="6">
    <location>
        <begin position="428"/>
        <end position="458"/>
    </location>
</feature>
<feature type="region of interest" description="Disordered" evidence="5">
    <location>
        <begin position="1"/>
        <end position="50"/>
    </location>
</feature>
<dbReference type="SUPFAM" id="SSF52091">
    <property type="entry name" value="SpoIIaa-like"/>
    <property type="match status" value="1"/>
</dbReference>
<dbReference type="InterPro" id="IPR011547">
    <property type="entry name" value="SLC26A/SulP_dom"/>
</dbReference>
<dbReference type="Pfam" id="PF00916">
    <property type="entry name" value="Sulfate_transp"/>
    <property type="match status" value="2"/>
</dbReference>
<feature type="transmembrane region" description="Helical" evidence="6">
    <location>
        <begin position="333"/>
        <end position="360"/>
    </location>
</feature>
<evidence type="ECO:0000256" key="5">
    <source>
        <dbReference type="SAM" id="MobiDB-lite"/>
    </source>
</evidence>
<dbReference type="InterPro" id="IPR036513">
    <property type="entry name" value="STAS_dom_sf"/>
</dbReference>
<evidence type="ECO:0000256" key="6">
    <source>
        <dbReference type="SAM" id="Phobius"/>
    </source>
</evidence>
<dbReference type="AlphaFoldDB" id="A0A8D0VSX5"/>
<evidence type="ECO:0000259" key="7">
    <source>
        <dbReference type="PROSITE" id="PS50801"/>
    </source>
</evidence>
<keyword evidence="3 6" id="KW-1133">Transmembrane helix</keyword>
<keyword evidence="4 6" id="KW-0472">Membrane</keyword>
<evidence type="ECO:0000256" key="2">
    <source>
        <dbReference type="ARBA" id="ARBA00022692"/>
    </source>
</evidence>
<evidence type="ECO:0000313" key="8">
    <source>
        <dbReference type="Ensembl" id="ENSSSCP00030010407.1"/>
    </source>
</evidence>
<reference evidence="8" key="1">
    <citation type="submission" date="2025-08" db="UniProtKB">
        <authorList>
            <consortium name="Ensembl"/>
        </authorList>
    </citation>
    <scope>IDENTIFICATION</scope>
</reference>